<accession>A0A1F5R2Z6</accession>
<dbReference type="Proteomes" id="UP000177230">
    <property type="component" value="Unassembled WGS sequence"/>
</dbReference>
<feature type="transmembrane region" description="Helical" evidence="4">
    <location>
        <begin position="179"/>
        <end position="196"/>
    </location>
</feature>
<feature type="transmembrane region" description="Helical" evidence="4">
    <location>
        <begin position="293"/>
        <end position="310"/>
    </location>
</feature>
<dbReference type="SUPFAM" id="SSF48452">
    <property type="entry name" value="TPR-like"/>
    <property type="match status" value="1"/>
</dbReference>
<evidence type="ECO:0000256" key="3">
    <source>
        <dbReference type="PROSITE-ProRule" id="PRU00339"/>
    </source>
</evidence>
<evidence type="ECO:0000256" key="4">
    <source>
        <dbReference type="SAM" id="Phobius"/>
    </source>
</evidence>
<dbReference type="InterPro" id="IPR011990">
    <property type="entry name" value="TPR-like_helical_dom_sf"/>
</dbReference>
<feature type="repeat" description="TPR" evidence="3">
    <location>
        <begin position="643"/>
        <end position="676"/>
    </location>
</feature>
<feature type="transmembrane region" description="Helical" evidence="4">
    <location>
        <begin position="351"/>
        <end position="370"/>
    </location>
</feature>
<keyword evidence="2 3" id="KW-0802">TPR repeat</keyword>
<reference evidence="5 6" key="1">
    <citation type="journal article" date="2016" name="Nat. Commun.">
        <title>Thousands of microbial genomes shed light on interconnected biogeochemical processes in an aquifer system.</title>
        <authorList>
            <person name="Anantharaman K."/>
            <person name="Brown C.T."/>
            <person name="Hug L.A."/>
            <person name="Sharon I."/>
            <person name="Castelle C.J."/>
            <person name="Probst A.J."/>
            <person name="Thomas B.C."/>
            <person name="Singh A."/>
            <person name="Wilkins M.J."/>
            <person name="Karaoz U."/>
            <person name="Brodie E.L."/>
            <person name="Williams K.H."/>
            <person name="Hubbard S.S."/>
            <person name="Banfield J.F."/>
        </authorList>
    </citation>
    <scope>NUCLEOTIDE SEQUENCE [LARGE SCALE GENOMIC DNA]</scope>
</reference>
<keyword evidence="4" id="KW-0812">Transmembrane</keyword>
<protein>
    <submittedName>
        <fullName evidence="5">Uncharacterized protein</fullName>
    </submittedName>
</protein>
<keyword evidence="1" id="KW-0677">Repeat</keyword>
<feature type="repeat" description="TPR" evidence="3">
    <location>
        <begin position="574"/>
        <end position="607"/>
    </location>
</feature>
<keyword evidence="4" id="KW-0472">Membrane</keyword>
<feature type="transmembrane region" description="Helical" evidence="4">
    <location>
        <begin position="316"/>
        <end position="339"/>
    </location>
</feature>
<proteinExistence type="predicted"/>
<dbReference type="PANTHER" id="PTHR44943:SF8">
    <property type="entry name" value="TPR REPEAT-CONTAINING PROTEIN MJ0263"/>
    <property type="match status" value="1"/>
</dbReference>
<feature type="transmembrane region" description="Helical" evidence="4">
    <location>
        <begin position="208"/>
        <end position="227"/>
    </location>
</feature>
<keyword evidence="4" id="KW-1133">Transmembrane helix</keyword>
<dbReference type="EMBL" id="MFFM01000046">
    <property type="protein sequence ID" value="OGF08858.1"/>
    <property type="molecule type" value="Genomic_DNA"/>
</dbReference>
<dbReference type="PROSITE" id="PS50005">
    <property type="entry name" value="TPR"/>
    <property type="match status" value="2"/>
</dbReference>
<dbReference type="Gene3D" id="1.25.40.10">
    <property type="entry name" value="Tetratricopeptide repeat domain"/>
    <property type="match status" value="1"/>
</dbReference>
<feature type="transmembrane region" description="Helical" evidence="4">
    <location>
        <begin position="269"/>
        <end position="286"/>
    </location>
</feature>
<feature type="transmembrane region" description="Helical" evidence="4">
    <location>
        <begin position="79"/>
        <end position="102"/>
    </location>
</feature>
<evidence type="ECO:0000256" key="1">
    <source>
        <dbReference type="ARBA" id="ARBA00022737"/>
    </source>
</evidence>
<sequence length="692" mass="78019">MRNNWKWLLAGGSLLVLITGLSLTPVSDPDLWIMLTTGRHIAESGQIPHTDLWSHTANGQPWVMHEWLPSVILHGLHKFAGFPGIVILKILLLNLIFFIGIIASRRRGLNPLITLLVMALAVMAGRIGFSERVQLVTFLALTAEIFLLDLLERDGISARAFLIIAAAGFMLWANSHLGLMSGLVVLFIYLLDSLLTGFRQGRWSPFRILILGFLIACLATLINPYGISLVKPFFKFYFDPRLIEFDRLIYGTIHEYTSIFSPSIMGDAAVRWGLGWMAFSALGIILNWRNFRLSSLLLWLAFFYLAFYAVRFVPLFVFATLGFTAANWSQILTGFSVKLFRKYSNLSAKPLFWAACLGVALAGVLLGPGFTEKPAGTHPLGLDGRAFPVEGTRFVKENFPDPKILNDLMDGGYLIWNHVPVFIDGRMSPFRHVLEDYVSIIKGDTALMNGYGVDLALLRYPRSGKSLSSRLHEYLSGSSRWALVYWDDICLVFAKRIGKHGDPILKYQYKYINPIFTDPAAPADKFQQELSRAMEQNPRMVTPYLAAFNYYYQRDLVLAESYVRQGLAIDGQDASLHNNLGNIHLTKGQNSQAVEEYSKAIALDKNITEAYCNIGYIREREGNYEAAEKYYAKILKSIDPLNTWAYNRMGMMLITRGRPREAVRYLSKGAAIDPNSEAAENLRKLKTLYKIN</sequence>
<feature type="transmembrane region" description="Helical" evidence="4">
    <location>
        <begin position="109"/>
        <end position="127"/>
    </location>
</feature>
<gene>
    <name evidence="5" type="ORF">A2024_01120</name>
</gene>
<dbReference type="InterPro" id="IPR051685">
    <property type="entry name" value="Ycf3/AcsC/BcsC/TPR_MFPF"/>
</dbReference>
<name>A0A1F5R2Z6_9BACT</name>
<evidence type="ECO:0000313" key="5">
    <source>
        <dbReference type="EMBL" id="OGF08858.1"/>
    </source>
</evidence>
<evidence type="ECO:0000313" key="6">
    <source>
        <dbReference type="Proteomes" id="UP000177230"/>
    </source>
</evidence>
<evidence type="ECO:0000256" key="2">
    <source>
        <dbReference type="ARBA" id="ARBA00022803"/>
    </source>
</evidence>
<dbReference type="Pfam" id="PF13414">
    <property type="entry name" value="TPR_11"/>
    <property type="match status" value="1"/>
</dbReference>
<dbReference type="InterPro" id="IPR019734">
    <property type="entry name" value="TPR_rpt"/>
</dbReference>
<organism evidence="5 6">
    <name type="scientific">Candidatus Edwardsbacteria bacterium GWF2_54_11</name>
    <dbReference type="NCBI Taxonomy" id="1817851"/>
    <lineage>
        <taxon>Bacteria</taxon>
        <taxon>Candidatus Edwardsiibacteriota</taxon>
    </lineage>
</organism>
<comment type="caution">
    <text evidence="5">The sequence shown here is derived from an EMBL/GenBank/DDBJ whole genome shotgun (WGS) entry which is preliminary data.</text>
</comment>
<dbReference type="PANTHER" id="PTHR44943">
    <property type="entry name" value="CELLULOSE SYNTHASE OPERON PROTEIN C"/>
    <property type="match status" value="1"/>
</dbReference>
<dbReference type="AlphaFoldDB" id="A0A1F5R2Z6"/>
<dbReference type="SMART" id="SM00028">
    <property type="entry name" value="TPR"/>
    <property type="match status" value="3"/>
</dbReference>